<evidence type="ECO:0000313" key="2">
    <source>
        <dbReference type="EMBL" id="GAW02639.1"/>
    </source>
</evidence>
<feature type="compositionally biased region" description="Basic residues" evidence="1">
    <location>
        <begin position="137"/>
        <end position="150"/>
    </location>
</feature>
<organism evidence="2 3">
    <name type="scientific">Lentinula edodes</name>
    <name type="common">Shiitake mushroom</name>
    <name type="synonym">Lentinus edodes</name>
    <dbReference type="NCBI Taxonomy" id="5353"/>
    <lineage>
        <taxon>Eukaryota</taxon>
        <taxon>Fungi</taxon>
        <taxon>Dikarya</taxon>
        <taxon>Basidiomycota</taxon>
        <taxon>Agaricomycotina</taxon>
        <taxon>Agaricomycetes</taxon>
        <taxon>Agaricomycetidae</taxon>
        <taxon>Agaricales</taxon>
        <taxon>Marasmiineae</taxon>
        <taxon>Omphalotaceae</taxon>
        <taxon>Lentinula</taxon>
    </lineage>
</organism>
<protein>
    <submittedName>
        <fullName evidence="2">Uncharacterized protein</fullName>
    </submittedName>
</protein>
<proteinExistence type="predicted"/>
<feature type="compositionally biased region" description="Polar residues" evidence="1">
    <location>
        <begin position="28"/>
        <end position="52"/>
    </location>
</feature>
<keyword evidence="3" id="KW-1185">Reference proteome</keyword>
<feature type="region of interest" description="Disordered" evidence="1">
    <location>
        <begin position="1"/>
        <end position="62"/>
    </location>
</feature>
<reference evidence="2 3" key="2">
    <citation type="submission" date="2017-02" db="EMBL/GenBank/DDBJ databases">
        <title>A genome survey and senescence transcriptome analysis in Lentinula edodes.</title>
        <authorList>
            <person name="Sakamoto Y."/>
            <person name="Nakade K."/>
            <person name="Sato S."/>
            <person name="Yoshida Y."/>
            <person name="Miyazaki K."/>
            <person name="Natsume S."/>
            <person name="Konno N."/>
        </authorList>
    </citation>
    <scope>NUCLEOTIDE SEQUENCE [LARGE SCALE GENOMIC DNA]</scope>
    <source>
        <strain evidence="2 3">NBRC 111202</strain>
    </source>
</reference>
<feature type="region of interest" description="Disordered" evidence="1">
    <location>
        <begin position="137"/>
        <end position="316"/>
    </location>
</feature>
<feature type="compositionally biased region" description="Polar residues" evidence="1">
    <location>
        <begin position="223"/>
        <end position="239"/>
    </location>
</feature>
<feature type="compositionally biased region" description="Basic and acidic residues" evidence="1">
    <location>
        <begin position="202"/>
        <end position="216"/>
    </location>
</feature>
<feature type="compositionally biased region" description="Polar residues" evidence="1">
    <location>
        <begin position="1"/>
        <end position="19"/>
    </location>
</feature>
<sequence>MDKSSIMQVDQLQAPSFSSRDTRLQGGLHTTFSAPSSTSGQLNDSTALSIHQPSSSSLRNPSISFPSTVVEIQSPMRSVSSNAKASASSTQGIRFGGLNKSLRNAPIAAELRMTTKREYVLRPSKVLESSNQLLISKSKHRKLPSQHRKSSIYSKRSRADIDSDDESDTEEGKANVGKFPRVHHSRQKARASDDENTQVQEPIERGDSHGNERNNADARQNAGPVQNDINGGSAQNDGGEQNDDSHTQNNGSTPHRLNRVGGDDGGDDGSDSSDESDDDDQGAGGGDEGNGDWQNVGEDDDEQDDREESDERTVAESWKLKAVQTHYDESEIRRNINKCSNRLRIAICMIDFAQQHKDEQLIHFWTYVHDAVETLGERGMSDEEDSVENVIIDGVPTQQDVKKVKKLWFRNETFEALFQEVDETPKIENTIFTQQGPVAVKRIRSNIIDYRKPPRGYPKGILRTEYLDGLLEFELEDLEFAEREFEILT</sequence>
<feature type="compositionally biased region" description="Basic residues" evidence="1">
    <location>
        <begin position="180"/>
        <end position="189"/>
    </location>
</feature>
<name>A0A1Q3E6I6_LENED</name>
<reference evidence="2 3" key="1">
    <citation type="submission" date="2016-08" db="EMBL/GenBank/DDBJ databases">
        <authorList>
            <consortium name="Lentinula edodes genome sequencing consortium"/>
            <person name="Sakamoto Y."/>
            <person name="Nakade K."/>
            <person name="Sato S."/>
            <person name="Yoshida Y."/>
            <person name="Miyazaki K."/>
            <person name="Natsume S."/>
            <person name="Konno N."/>
        </authorList>
    </citation>
    <scope>NUCLEOTIDE SEQUENCE [LARGE SCALE GENOMIC DNA]</scope>
    <source>
        <strain evidence="2 3">NBRC 111202</strain>
    </source>
</reference>
<feature type="compositionally biased region" description="Acidic residues" evidence="1">
    <location>
        <begin position="297"/>
        <end position="308"/>
    </location>
</feature>
<accession>A0A1Q3E6I6</accession>
<dbReference type="AlphaFoldDB" id="A0A1Q3E6I6"/>
<dbReference type="Proteomes" id="UP000188533">
    <property type="component" value="Unassembled WGS sequence"/>
</dbReference>
<feature type="compositionally biased region" description="Acidic residues" evidence="1">
    <location>
        <begin position="264"/>
        <end position="281"/>
    </location>
</feature>
<feature type="compositionally biased region" description="Low complexity" evidence="1">
    <location>
        <begin position="53"/>
        <end position="62"/>
    </location>
</feature>
<evidence type="ECO:0000256" key="1">
    <source>
        <dbReference type="SAM" id="MobiDB-lite"/>
    </source>
</evidence>
<dbReference type="EMBL" id="BDGU01000107">
    <property type="protein sequence ID" value="GAW02639.1"/>
    <property type="molecule type" value="Genomic_DNA"/>
</dbReference>
<gene>
    <name evidence="2" type="ORF">LENED_004305</name>
</gene>
<dbReference type="STRING" id="5353.A0A1Q3E6I6"/>
<evidence type="ECO:0000313" key="3">
    <source>
        <dbReference type="Proteomes" id="UP000188533"/>
    </source>
</evidence>
<comment type="caution">
    <text evidence="2">The sequence shown here is derived from an EMBL/GenBank/DDBJ whole genome shotgun (WGS) entry which is preliminary data.</text>
</comment>